<dbReference type="EMBL" id="CM007385">
    <property type="protein sequence ID" value="ONK70422.1"/>
    <property type="molecule type" value="Genomic_DNA"/>
</dbReference>
<feature type="region of interest" description="Disordered" evidence="1">
    <location>
        <begin position="83"/>
        <end position="113"/>
    </location>
</feature>
<feature type="region of interest" description="Disordered" evidence="1">
    <location>
        <begin position="1"/>
        <end position="41"/>
    </location>
</feature>
<reference evidence="3" key="1">
    <citation type="journal article" date="2017" name="Nat. Commun.">
        <title>The asparagus genome sheds light on the origin and evolution of a young Y chromosome.</title>
        <authorList>
            <person name="Harkess A."/>
            <person name="Zhou J."/>
            <person name="Xu C."/>
            <person name="Bowers J.E."/>
            <person name="Van der Hulst R."/>
            <person name="Ayyampalayam S."/>
            <person name="Mercati F."/>
            <person name="Riccardi P."/>
            <person name="McKain M.R."/>
            <person name="Kakrana A."/>
            <person name="Tang H."/>
            <person name="Ray J."/>
            <person name="Groenendijk J."/>
            <person name="Arikit S."/>
            <person name="Mathioni S.M."/>
            <person name="Nakano M."/>
            <person name="Shan H."/>
            <person name="Telgmann-Rauber A."/>
            <person name="Kanno A."/>
            <person name="Yue Z."/>
            <person name="Chen H."/>
            <person name="Li W."/>
            <person name="Chen Y."/>
            <person name="Xu X."/>
            <person name="Zhang Y."/>
            <person name="Luo S."/>
            <person name="Chen H."/>
            <person name="Gao J."/>
            <person name="Mao Z."/>
            <person name="Pires J.C."/>
            <person name="Luo M."/>
            <person name="Kudrna D."/>
            <person name="Wing R.A."/>
            <person name="Meyers B.C."/>
            <person name="Yi K."/>
            <person name="Kong H."/>
            <person name="Lavrijsen P."/>
            <person name="Sunseri F."/>
            <person name="Falavigna A."/>
            <person name="Ye Y."/>
            <person name="Leebens-Mack J.H."/>
            <person name="Chen G."/>
        </authorList>
    </citation>
    <scope>NUCLEOTIDE SEQUENCE [LARGE SCALE GENOMIC DNA]</scope>
    <source>
        <strain evidence="3">cv. DH0086</strain>
    </source>
</reference>
<feature type="compositionally biased region" description="Low complexity" evidence="1">
    <location>
        <begin position="17"/>
        <end position="26"/>
    </location>
</feature>
<evidence type="ECO:0000313" key="3">
    <source>
        <dbReference type="Proteomes" id="UP000243459"/>
    </source>
</evidence>
<organism evidence="2 3">
    <name type="scientific">Asparagus officinalis</name>
    <name type="common">Garden asparagus</name>
    <dbReference type="NCBI Taxonomy" id="4686"/>
    <lineage>
        <taxon>Eukaryota</taxon>
        <taxon>Viridiplantae</taxon>
        <taxon>Streptophyta</taxon>
        <taxon>Embryophyta</taxon>
        <taxon>Tracheophyta</taxon>
        <taxon>Spermatophyta</taxon>
        <taxon>Magnoliopsida</taxon>
        <taxon>Liliopsida</taxon>
        <taxon>Asparagales</taxon>
        <taxon>Asparagaceae</taxon>
        <taxon>Asparagoideae</taxon>
        <taxon>Asparagus</taxon>
    </lineage>
</organism>
<accession>A0A5P1EWZ3</accession>
<protein>
    <submittedName>
        <fullName evidence="2">Uncharacterized protein</fullName>
    </submittedName>
</protein>
<keyword evidence="3" id="KW-1185">Reference proteome</keyword>
<dbReference type="Gramene" id="ONK70422">
    <property type="protein sequence ID" value="ONK70422"/>
    <property type="gene ID" value="A4U43_C05F33570"/>
</dbReference>
<sequence>MGSNPKSNPKPMMEATSISQSSSISISEKDQNRDEEINGEKETKLLLGLGLSDHQVNNDNSCEDSSSSSLGPMVTELNLIGSIGGAASRGLKRPAPRKERGANHRSQSKSRELFSCATTAKQILQFTGTWWSPERTQEARATLAEAGREPCRCAGQSTSWGP</sequence>
<dbReference type="AlphaFoldDB" id="A0A5P1EWZ3"/>
<dbReference type="Proteomes" id="UP000243459">
    <property type="component" value="Chromosome 5"/>
</dbReference>
<feature type="region of interest" description="Disordered" evidence="1">
    <location>
        <begin position="142"/>
        <end position="162"/>
    </location>
</feature>
<gene>
    <name evidence="2" type="ORF">A4U43_C05F33570</name>
</gene>
<evidence type="ECO:0000256" key="1">
    <source>
        <dbReference type="SAM" id="MobiDB-lite"/>
    </source>
</evidence>
<proteinExistence type="predicted"/>
<feature type="compositionally biased region" description="Basic and acidic residues" evidence="1">
    <location>
        <begin position="27"/>
        <end position="41"/>
    </location>
</feature>
<name>A0A5P1EWZ3_ASPOF</name>
<evidence type="ECO:0000313" key="2">
    <source>
        <dbReference type="EMBL" id="ONK70422.1"/>
    </source>
</evidence>